<evidence type="ECO:0000259" key="3">
    <source>
        <dbReference type="Pfam" id="PF13538"/>
    </source>
</evidence>
<sequence length="595" mass="66295">MATMFPADVTSFLTTGEEATYSFLQRTARPDGKFLCWYAPDIEEREPDFILLSPDCGLVVLEVKDWLIDQLLEVDGKSVLLSVNGREERRKQPLAQAREYVGSLLTLLNKHAPRMADGKPLLPCPVTGGAVLPHISREEFRAAGLGEVMEEGRIIFWDELHEESPLRRDASGRSFACWLAEHFPPLFPFQLSGSQIDWLRARIFPVVRLELPVRGGTHASAQDETIRALDRDQENLARGMGAGKQLIIGPSGSGKTLILAHQAWNLPRVDKKIRRVLVTCFNLSLVGYIRRLLARKGASLGPDGVEVVPFYSVCERILGEPLTHAEESEYYNIIVQEAQERLQGEHPLKGHWDAILVDEGQDFSPEMAHVLLALLPPYGVLTVAQDEQQCLYQPEDSGWEKMGIAGLRLRRLQRQYRNTRAIARMALRLLPEGEPVPELAGAEGEAPCWLQSADAPALVRDVADSVATLVREGVPMSEIAILYAHSRMEGLASSLPESLLEAVEARGVMARWVARDTTSKRYFDITTDSVCISTIHSAKGLDFSHVFLLGMDRLQPEKPRQRRLAYVGMTRAREHLTLAICGREGLVPLLAAAER</sequence>
<dbReference type="InterPro" id="IPR011528">
    <property type="entry name" value="NERD"/>
</dbReference>
<dbReference type="Pfam" id="PF08378">
    <property type="entry name" value="NERD"/>
    <property type="match status" value="1"/>
</dbReference>
<reference evidence="4 5" key="1">
    <citation type="submission" date="2020-04" db="EMBL/GenBank/DDBJ databases">
        <authorList>
            <person name="Hitch T.C.A."/>
            <person name="Wylensek D."/>
            <person name="Clavel T."/>
        </authorList>
    </citation>
    <scope>NUCLEOTIDE SEQUENCE [LARGE SCALE GENOMIC DNA]</scope>
    <source>
        <strain evidence="4 5">PG-251-APC-1</strain>
    </source>
</reference>
<dbReference type="InterPro" id="IPR027417">
    <property type="entry name" value="P-loop_NTPase"/>
</dbReference>
<dbReference type="GO" id="GO:0005829">
    <property type="term" value="C:cytosol"/>
    <property type="evidence" value="ECO:0007669"/>
    <property type="project" value="TreeGrafter"/>
</dbReference>
<dbReference type="Proteomes" id="UP000522333">
    <property type="component" value="Unassembled WGS sequence"/>
</dbReference>
<dbReference type="AlphaFoldDB" id="A0A848C8V0"/>
<dbReference type="GO" id="GO:0043138">
    <property type="term" value="F:3'-5' DNA helicase activity"/>
    <property type="evidence" value="ECO:0007669"/>
    <property type="project" value="TreeGrafter"/>
</dbReference>
<dbReference type="Gene3D" id="3.40.50.300">
    <property type="entry name" value="P-loop containing nucleotide triphosphate hydrolases"/>
    <property type="match status" value="2"/>
</dbReference>
<keyword evidence="4" id="KW-0067">ATP-binding</keyword>
<proteinExistence type="predicted"/>
<feature type="domain" description="UvrD-like helicase C-terminal" evidence="3">
    <location>
        <begin position="530"/>
        <end position="578"/>
    </location>
</feature>
<dbReference type="PANTHER" id="PTHR11070:SF2">
    <property type="entry name" value="ATP-DEPENDENT DNA HELICASE SRS2"/>
    <property type="match status" value="1"/>
</dbReference>
<evidence type="ECO:0000259" key="2">
    <source>
        <dbReference type="Pfam" id="PF08378"/>
    </source>
</evidence>
<evidence type="ECO:0000256" key="1">
    <source>
        <dbReference type="ARBA" id="ARBA00034923"/>
    </source>
</evidence>
<evidence type="ECO:0000313" key="4">
    <source>
        <dbReference type="EMBL" id="NME51722.1"/>
    </source>
</evidence>
<keyword evidence="4" id="KW-0547">Nucleotide-binding</keyword>
<dbReference type="RefSeq" id="WP_168935180.1">
    <property type="nucleotide sequence ID" value="NZ_JABAFY010000010.1"/>
</dbReference>
<dbReference type="SUPFAM" id="SSF52540">
    <property type="entry name" value="P-loop containing nucleoside triphosphate hydrolases"/>
    <property type="match status" value="1"/>
</dbReference>
<dbReference type="GO" id="GO:0000725">
    <property type="term" value="P:recombinational repair"/>
    <property type="evidence" value="ECO:0007669"/>
    <property type="project" value="TreeGrafter"/>
</dbReference>
<name>A0A848C8V0_9BACT</name>
<dbReference type="GO" id="GO:0005524">
    <property type="term" value="F:ATP binding"/>
    <property type="evidence" value="ECO:0007669"/>
    <property type="project" value="UniProtKB-KW"/>
</dbReference>
<accession>A0A848C8V0</accession>
<organism evidence="4 5">
    <name type="scientific">Desulfovibrio piger</name>
    <dbReference type="NCBI Taxonomy" id="901"/>
    <lineage>
        <taxon>Bacteria</taxon>
        <taxon>Pseudomonadati</taxon>
        <taxon>Thermodesulfobacteriota</taxon>
        <taxon>Desulfovibrionia</taxon>
        <taxon>Desulfovibrionales</taxon>
        <taxon>Desulfovibrionaceae</taxon>
        <taxon>Desulfovibrio</taxon>
    </lineage>
</organism>
<dbReference type="EMBL" id="JABAFY010000010">
    <property type="protein sequence ID" value="NME51722.1"/>
    <property type="molecule type" value="Genomic_DNA"/>
</dbReference>
<protein>
    <recommendedName>
        <fullName evidence="1">DNA 3'-5' helicase II</fullName>
    </recommendedName>
</protein>
<dbReference type="GO" id="GO:0003677">
    <property type="term" value="F:DNA binding"/>
    <property type="evidence" value="ECO:0007669"/>
    <property type="project" value="InterPro"/>
</dbReference>
<dbReference type="PANTHER" id="PTHR11070">
    <property type="entry name" value="UVRD / RECB / PCRA DNA HELICASE FAMILY MEMBER"/>
    <property type="match status" value="1"/>
</dbReference>
<feature type="domain" description="NERD" evidence="2">
    <location>
        <begin position="15"/>
        <end position="112"/>
    </location>
</feature>
<dbReference type="InterPro" id="IPR000212">
    <property type="entry name" value="DNA_helicase_UvrD/REP"/>
</dbReference>
<dbReference type="Pfam" id="PF13538">
    <property type="entry name" value="UvrD_C_2"/>
    <property type="match status" value="1"/>
</dbReference>
<evidence type="ECO:0000313" key="5">
    <source>
        <dbReference type="Proteomes" id="UP000522333"/>
    </source>
</evidence>
<gene>
    <name evidence="4" type="ORF">HF854_04055</name>
</gene>
<comment type="caution">
    <text evidence="4">The sequence shown here is derived from an EMBL/GenBank/DDBJ whole genome shotgun (WGS) entry which is preliminary data.</text>
</comment>
<dbReference type="InterPro" id="IPR027785">
    <property type="entry name" value="UvrD-like_helicase_C"/>
</dbReference>
<dbReference type="GO" id="GO:0016787">
    <property type="term" value="F:hydrolase activity"/>
    <property type="evidence" value="ECO:0007669"/>
    <property type="project" value="UniProtKB-KW"/>
</dbReference>